<dbReference type="HAMAP" id="MF_00027">
    <property type="entry name" value="CobB_CbiA"/>
    <property type="match status" value="1"/>
</dbReference>
<dbReference type="RefSeq" id="WP_073342880.1">
    <property type="nucleotide sequence ID" value="NZ_FQVH01000011.1"/>
</dbReference>
<dbReference type="NCBIfam" id="TIGR00379">
    <property type="entry name" value="cobB"/>
    <property type="match status" value="1"/>
</dbReference>
<evidence type="ECO:0000259" key="8">
    <source>
        <dbReference type="Pfam" id="PF01656"/>
    </source>
</evidence>
<comment type="cofactor">
    <cofactor evidence="1 7">
        <name>Mg(2+)</name>
        <dbReference type="ChEBI" id="CHEBI:18420"/>
    </cofactor>
</comment>
<sequence length="453" mass="50175">MPKGVMIAAPHSGSGKTTVSMGLMGVLSKRYRVKPYKVGPDYIDPSYHRYITGTPSTNLDIFMLGENTLKFLYARNTDRYDISLIESVMGLYDGVGTTAYGSSAHVAKLLNLPVILVIDAGAMAASVSALVSGYVNYDKRVNIAGVIFNKVGSEKHFHLLKECVERDTGLKVLGYLPMDKAIELPSRHLGLVPASEMVGLNASFARLNELIERYIDIDGILKIAEQAGSVSYQAPEKIVPLRNKVPVAVAMDEAFNFYYSDGLELLEQLGGELIPFSPIRDDKIPDGVKGLYLGGGFPEIFAKELSENNSMKSSIKDAVREGMPVYAECGGLMYLTRSLKDLAGCTYDMVGIFEVGSEMTRRLQRFGYVQAEALRDNILMTKGEIVKGHEFHHSTLKGYNEDSACYEVSKPDKSAIWKEGLLYRNCLATYVHTHFWSNPGMAKRFLLMCEEMW</sequence>
<name>A0A1M4YPL4_9THEO</name>
<dbReference type="OrthoDB" id="9764035at2"/>
<feature type="site" description="Increases nucleophilicity of active site Cys" evidence="7">
    <location>
        <position position="432"/>
    </location>
</feature>
<dbReference type="PROSITE" id="PS51274">
    <property type="entry name" value="GATASE_COBBQ"/>
    <property type="match status" value="1"/>
</dbReference>
<evidence type="ECO:0000256" key="7">
    <source>
        <dbReference type="HAMAP-Rule" id="MF_00027"/>
    </source>
</evidence>
<keyword evidence="2 7" id="KW-0436">Ligase</keyword>
<dbReference type="GO" id="GO:0009236">
    <property type="term" value="P:cobalamin biosynthetic process"/>
    <property type="evidence" value="ECO:0007669"/>
    <property type="project" value="UniProtKB-UniRule"/>
</dbReference>
<evidence type="ECO:0000313" key="11">
    <source>
        <dbReference type="Proteomes" id="UP000184088"/>
    </source>
</evidence>
<dbReference type="InterPro" id="IPR027417">
    <property type="entry name" value="P-loop_NTPase"/>
</dbReference>
<dbReference type="CDD" id="cd03130">
    <property type="entry name" value="GATase1_CobB"/>
    <property type="match status" value="1"/>
</dbReference>
<dbReference type="Pfam" id="PF01656">
    <property type="entry name" value="CbiA"/>
    <property type="match status" value="1"/>
</dbReference>
<accession>A0A1M4YPL4</accession>
<dbReference type="InterPro" id="IPR029062">
    <property type="entry name" value="Class_I_gatase-like"/>
</dbReference>
<dbReference type="EMBL" id="FQVH01000011">
    <property type="protein sequence ID" value="SHF07651.1"/>
    <property type="molecule type" value="Genomic_DNA"/>
</dbReference>
<comment type="miscellaneous">
    <text evidence="7">The a and c carboxylates of cobyrinate are activated for nucleophilic attack via formation of a phosphorylated intermediate by ATP. CbiA catalyzes first the amidation of the c-carboxylate, and then that of the a-carboxylate.</text>
</comment>
<dbReference type="Pfam" id="PF07685">
    <property type="entry name" value="GATase_3"/>
    <property type="match status" value="1"/>
</dbReference>
<dbReference type="GO" id="GO:0042242">
    <property type="term" value="F:cobyrinic acid a,c-diamide synthase activity"/>
    <property type="evidence" value="ECO:0007669"/>
    <property type="project" value="UniProtKB-UniRule"/>
</dbReference>
<evidence type="ECO:0000256" key="4">
    <source>
        <dbReference type="ARBA" id="ARBA00022840"/>
    </source>
</evidence>
<dbReference type="PANTHER" id="PTHR43873:SF1">
    <property type="entry name" value="COBYRINATE A,C-DIAMIDE SYNTHASE"/>
    <property type="match status" value="1"/>
</dbReference>
<dbReference type="EC" id="6.3.5.11" evidence="7"/>
<evidence type="ECO:0000313" key="10">
    <source>
        <dbReference type="EMBL" id="SHF07651.1"/>
    </source>
</evidence>
<dbReference type="UniPathway" id="UPA00148">
    <property type="reaction ID" value="UER00231"/>
</dbReference>
<evidence type="ECO:0000256" key="2">
    <source>
        <dbReference type="ARBA" id="ARBA00022598"/>
    </source>
</evidence>
<comment type="function">
    <text evidence="7">Catalyzes the ATP-dependent amidation of the two carboxylate groups at positions a and c of cobyrinate, using either L-glutamine or ammonia as the nitrogen source.</text>
</comment>
<dbReference type="CDD" id="cd05388">
    <property type="entry name" value="CobB_N"/>
    <property type="match status" value="1"/>
</dbReference>
<dbReference type="InterPro" id="IPR004484">
    <property type="entry name" value="CbiA/CobB_synth"/>
</dbReference>
<dbReference type="AlphaFoldDB" id="A0A1M4YPL4"/>
<dbReference type="InterPro" id="IPR002586">
    <property type="entry name" value="CobQ/CobB/MinD/ParA_Nub-bd_dom"/>
</dbReference>
<evidence type="ECO:0000259" key="9">
    <source>
        <dbReference type="Pfam" id="PF07685"/>
    </source>
</evidence>
<keyword evidence="4 7" id="KW-0067">ATP-binding</keyword>
<comment type="pathway">
    <text evidence="7">Cofactor biosynthesis; adenosylcobalamin biosynthesis; cob(II)yrinate a,c-diamide from sirohydrochlorin (anaerobic route): step 10/10.</text>
</comment>
<comment type="domain">
    <text evidence="7">Comprises of two domains. The C-terminal domain contains the binding site for glutamine and catalyzes the hydrolysis of this substrate to glutamate and ammonia. The N-terminal domain is anticipated to bind ATP and cobyrinate and catalyzes the ultimate synthesis of the diamide product. The ammonia produced via the glutaminase domain is probably translocated to the adjacent domain via a molecular tunnel, where it reacts with an activated intermediate.</text>
</comment>
<feature type="domain" description="CobB/CobQ-like glutamine amidotransferase" evidence="9">
    <location>
        <begin position="247"/>
        <end position="438"/>
    </location>
</feature>
<dbReference type="Gene3D" id="3.40.50.300">
    <property type="entry name" value="P-loop containing nucleotide triphosphate hydrolases"/>
    <property type="match status" value="1"/>
</dbReference>
<keyword evidence="7" id="KW-0169">Cobalamin biosynthesis</keyword>
<proteinExistence type="inferred from homology"/>
<comment type="catalytic activity">
    <reaction evidence="7">
        <text>cob(II)yrinate + 2 L-glutamine + 2 ATP + 2 H2O = cob(II)yrinate a,c diamide + 2 L-glutamate + 2 ADP + 2 phosphate + 2 H(+)</text>
        <dbReference type="Rhea" id="RHEA:26289"/>
        <dbReference type="ChEBI" id="CHEBI:15377"/>
        <dbReference type="ChEBI" id="CHEBI:15378"/>
        <dbReference type="ChEBI" id="CHEBI:29985"/>
        <dbReference type="ChEBI" id="CHEBI:30616"/>
        <dbReference type="ChEBI" id="CHEBI:43474"/>
        <dbReference type="ChEBI" id="CHEBI:58359"/>
        <dbReference type="ChEBI" id="CHEBI:58537"/>
        <dbReference type="ChEBI" id="CHEBI:58894"/>
        <dbReference type="ChEBI" id="CHEBI:456216"/>
        <dbReference type="EC" id="6.3.5.11"/>
    </reaction>
</comment>
<keyword evidence="3 7" id="KW-0547">Nucleotide-binding</keyword>
<dbReference type="NCBIfam" id="NF002204">
    <property type="entry name" value="PRK01077.1"/>
    <property type="match status" value="1"/>
</dbReference>
<keyword evidence="5 7" id="KW-0460">Magnesium</keyword>
<dbReference type="PANTHER" id="PTHR43873">
    <property type="entry name" value="COBYRINATE A,C-DIAMIDE SYNTHASE"/>
    <property type="match status" value="1"/>
</dbReference>
<dbReference type="Proteomes" id="UP000184088">
    <property type="component" value="Unassembled WGS sequence"/>
</dbReference>
<organism evidence="10 11">
    <name type="scientific">Caldanaerobius fijiensis DSM 17918</name>
    <dbReference type="NCBI Taxonomy" id="1121256"/>
    <lineage>
        <taxon>Bacteria</taxon>
        <taxon>Bacillati</taxon>
        <taxon>Bacillota</taxon>
        <taxon>Clostridia</taxon>
        <taxon>Thermoanaerobacterales</taxon>
        <taxon>Thermoanaerobacteraceae</taxon>
        <taxon>Caldanaerobius</taxon>
    </lineage>
</organism>
<feature type="domain" description="CobQ/CobB/MinD/ParA nucleotide binding" evidence="8">
    <location>
        <begin position="5"/>
        <end position="189"/>
    </location>
</feature>
<comment type="similarity">
    <text evidence="7">Belongs to the CobB/CbiA family.</text>
</comment>
<dbReference type="SUPFAM" id="SSF52317">
    <property type="entry name" value="Class I glutamine amidotransferase-like"/>
    <property type="match status" value="1"/>
</dbReference>
<reference evidence="10 11" key="1">
    <citation type="submission" date="2016-11" db="EMBL/GenBank/DDBJ databases">
        <authorList>
            <person name="Jaros S."/>
            <person name="Januszkiewicz K."/>
            <person name="Wedrychowicz H."/>
        </authorList>
    </citation>
    <scope>NUCLEOTIDE SEQUENCE [LARGE SCALE GENOMIC DNA]</scope>
    <source>
        <strain evidence="10 11">DSM 17918</strain>
    </source>
</reference>
<feature type="active site" description="Nucleophile" evidence="7">
    <location>
        <position position="329"/>
    </location>
</feature>
<evidence type="ECO:0000256" key="6">
    <source>
        <dbReference type="ARBA" id="ARBA00022962"/>
    </source>
</evidence>
<keyword evidence="11" id="KW-1185">Reference proteome</keyword>
<evidence type="ECO:0000256" key="5">
    <source>
        <dbReference type="ARBA" id="ARBA00022842"/>
    </source>
</evidence>
<evidence type="ECO:0000256" key="3">
    <source>
        <dbReference type="ARBA" id="ARBA00022741"/>
    </source>
</evidence>
<gene>
    <name evidence="7" type="primary">cbiA</name>
    <name evidence="10" type="ORF">SAMN02746089_01256</name>
</gene>
<dbReference type="Gene3D" id="3.40.50.880">
    <property type="match status" value="1"/>
</dbReference>
<dbReference type="SUPFAM" id="SSF52540">
    <property type="entry name" value="P-loop containing nucleoside triphosphate hydrolases"/>
    <property type="match status" value="1"/>
</dbReference>
<dbReference type="GO" id="GO:0005524">
    <property type="term" value="F:ATP binding"/>
    <property type="evidence" value="ECO:0007669"/>
    <property type="project" value="UniProtKB-UniRule"/>
</dbReference>
<dbReference type="STRING" id="1121256.SAMN02746089_01256"/>
<dbReference type="InterPro" id="IPR011698">
    <property type="entry name" value="GATase_3"/>
</dbReference>
<keyword evidence="6 7" id="KW-0315">Glutamine amidotransferase</keyword>
<protein>
    <recommendedName>
        <fullName evidence="7">Cobyrinate a,c-diamide synthase</fullName>
        <ecNumber evidence="7">6.3.5.11</ecNumber>
    </recommendedName>
    <alternativeName>
        <fullName evidence="7">Cobyrinic acid a,c-diamide synthetase</fullName>
    </alternativeName>
</protein>
<evidence type="ECO:0000256" key="1">
    <source>
        <dbReference type="ARBA" id="ARBA00001946"/>
    </source>
</evidence>